<dbReference type="AlphaFoldDB" id="A0A653YQN3"/>
<gene>
    <name evidence="1" type="ORF">SPHINGO8BC_110255</name>
</gene>
<dbReference type="Proteomes" id="UP000432350">
    <property type="component" value="Unassembled WGS sequence"/>
</dbReference>
<organism evidence="1 2">
    <name type="scientific">Sphingobacterium multivorum</name>
    <dbReference type="NCBI Taxonomy" id="28454"/>
    <lineage>
        <taxon>Bacteria</taxon>
        <taxon>Pseudomonadati</taxon>
        <taxon>Bacteroidota</taxon>
        <taxon>Sphingobacteriia</taxon>
        <taxon>Sphingobacteriales</taxon>
        <taxon>Sphingobacteriaceae</taxon>
        <taxon>Sphingobacterium</taxon>
    </lineage>
</organism>
<reference evidence="1 2" key="1">
    <citation type="submission" date="2019-10" db="EMBL/GenBank/DDBJ databases">
        <authorList>
            <person name="Karimi E."/>
        </authorList>
    </citation>
    <scope>NUCLEOTIDE SEQUENCE [LARGE SCALE GENOMIC DNA]</scope>
    <source>
        <strain evidence="1">Sphingobacterium sp. 8BC</strain>
    </source>
</reference>
<evidence type="ECO:0000313" key="1">
    <source>
        <dbReference type="EMBL" id="VXC44773.1"/>
    </source>
</evidence>
<protein>
    <submittedName>
        <fullName evidence="1">Uncharacterized protein</fullName>
    </submittedName>
</protein>
<evidence type="ECO:0000313" key="2">
    <source>
        <dbReference type="Proteomes" id="UP000432350"/>
    </source>
</evidence>
<dbReference type="EMBL" id="CABWMV010000003">
    <property type="protein sequence ID" value="VXC44773.1"/>
    <property type="molecule type" value="Genomic_DNA"/>
</dbReference>
<dbReference type="RefSeq" id="WP_159333262.1">
    <property type="nucleotide sequence ID" value="NZ_LR733857.1"/>
</dbReference>
<sequence>MAKLNWQVSPAIVDHYEVVNTNSPILESKIGRVDFRYISLEKANALYTAGTRYLQKIKPKKAQSSDKESPSQ</sequence>
<proteinExistence type="predicted"/>
<name>A0A653YQN3_SPHMU</name>
<accession>A0A653YQN3</accession>